<keyword evidence="2" id="KW-0812">Transmembrane</keyword>
<dbReference type="Gene3D" id="3.30.70.270">
    <property type="match status" value="1"/>
</dbReference>
<sequence>MVAVATASADAAGLRVLDPALADVDVEQVLAGEVDAHFHASASPRMLMPHSAQPRWLRLDPDQALREGRWVLSIIRVPLRELSVYLPDGNGGWRERTASFFRPGGPDCAPHAYAFPLDAAAADMPVYIRIVHGGRLYLNLAVQSEDEFRRTERQFVVAITAGFTALAVMLLMNLMFWLRLRESMYLTYVAFIAGLMGWTVFATGLAQQWWPALARWPVPGSPSGFLVALSMTLMLHFVRQFVELARIDAPADRVLRVLALAFAALAGAYLLPGSGEWPPLAGASSLLFALLPPLLLGVLLRSGWRGSRAAWLFLVAWLPLGVLSGMRTLVGLGVLPPTPLNLFGPLGAVAFESVVLALGLAGHALELRLQRDRALRLAQIDPLTGALNRRAGEARLREMFEAAKARGVPFALMFLDMDRLKRINDNFSHDAGDLCLRVLVGRVQALMPPRAEVVRWGGDEFVLLLPGLFAADAEALAARMREALESTPVPFDGEELYISASIGVSSFDDQVDTPQELVRRADMALYALRRARRSDEAGRVGAEA</sequence>
<dbReference type="RefSeq" id="WP_183948670.1">
    <property type="nucleotide sequence ID" value="NZ_JACHHX010000013.1"/>
</dbReference>
<name>A0A7W7Y0T0_9GAMM</name>
<feature type="transmembrane region" description="Helical" evidence="2">
    <location>
        <begin position="185"/>
        <end position="210"/>
    </location>
</feature>
<dbReference type="Pfam" id="PF00990">
    <property type="entry name" value="GGDEF"/>
    <property type="match status" value="1"/>
</dbReference>
<evidence type="ECO:0000256" key="2">
    <source>
        <dbReference type="SAM" id="Phobius"/>
    </source>
</evidence>
<dbReference type="PROSITE" id="PS50887">
    <property type="entry name" value="GGDEF"/>
    <property type="match status" value="1"/>
</dbReference>
<dbReference type="EC" id="2.7.7.65" evidence="1"/>
<comment type="caution">
    <text evidence="4">The sequence shown here is derived from an EMBL/GenBank/DDBJ whole genome shotgun (WGS) entry which is preliminary data.</text>
</comment>
<evidence type="ECO:0000256" key="1">
    <source>
        <dbReference type="ARBA" id="ARBA00012528"/>
    </source>
</evidence>
<dbReference type="AlphaFoldDB" id="A0A7W7Y0T0"/>
<dbReference type="Pfam" id="PF07696">
    <property type="entry name" value="7TMR-DISMED2"/>
    <property type="match status" value="1"/>
</dbReference>
<dbReference type="PANTHER" id="PTHR45138:SF24">
    <property type="entry name" value="DIGUANYLATE CYCLASE DGCC-RELATED"/>
    <property type="match status" value="1"/>
</dbReference>
<dbReference type="Gene3D" id="2.60.40.2380">
    <property type="match status" value="1"/>
</dbReference>
<dbReference type="InterPro" id="IPR011622">
    <property type="entry name" value="7TMR_DISM_rcpt_extracell_dom2"/>
</dbReference>
<dbReference type="CDD" id="cd01949">
    <property type="entry name" value="GGDEF"/>
    <property type="match status" value="1"/>
</dbReference>
<evidence type="ECO:0000259" key="3">
    <source>
        <dbReference type="PROSITE" id="PS50887"/>
    </source>
</evidence>
<dbReference type="GO" id="GO:0043709">
    <property type="term" value="P:cell adhesion involved in single-species biofilm formation"/>
    <property type="evidence" value="ECO:0007669"/>
    <property type="project" value="TreeGrafter"/>
</dbReference>
<feature type="transmembrane region" description="Helical" evidence="2">
    <location>
        <begin position="222"/>
        <end position="242"/>
    </location>
</feature>
<feature type="transmembrane region" description="Helical" evidence="2">
    <location>
        <begin position="254"/>
        <end position="271"/>
    </location>
</feature>
<organism evidence="4 5">
    <name type="scientific">Rehaibacterium terrae</name>
    <dbReference type="NCBI Taxonomy" id="1341696"/>
    <lineage>
        <taxon>Bacteria</taxon>
        <taxon>Pseudomonadati</taxon>
        <taxon>Pseudomonadota</taxon>
        <taxon>Gammaproteobacteria</taxon>
        <taxon>Lysobacterales</taxon>
        <taxon>Lysobacteraceae</taxon>
        <taxon>Rehaibacterium</taxon>
    </lineage>
</organism>
<dbReference type="PANTHER" id="PTHR45138">
    <property type="entry name" value="REGULATORY COMPONENTS OF SENSORY TRANSDUCTION SYSTEM"/>
    <property type="match status" value="1"/>
</dbReference>
<dbReference type="GO" id="GO:0052621">
    <property type="term" value="F:diguanylate cyclase activity"/>
    <property type="evidence" value="ECO:0007669"/>
    <property type="project" value="UniProtKB-EC"/>
</dbReference>
<reference evidence="4 5" key="1">
    <citation type="submission" date="2020-08" db="EMBL/GenBank/DDBJ databases">
        <title>Genomic Encyclopedia of Type Strains, Phase IV (KMG-IV): sequencing the most valuable type-strain genomes for metagenomic binning, comparative biology and taxonomic classification.</title>
        <authorList>
            <person name="Goeker M."/>
        </authorList>
    </citation>
    <scope>NUCLEOTIDE SEQUENCE [LARGE SCALE GENOMIC DNA]</scope>
    <source>
        <strain evidence="4 5">DSM 25897</strain>
    </source>
</reference>
<dbReference type="GO" id="GO:1902201">
    <property type="term" value="P:negative regulation of bacterial-type flagellum-dependent cell motility"/>
    <property type="evidence" value="ECO:0007669"/>
    <property type="project" value="TreeGrafter"/>
</dbReference>
<keyword evidence="5" id="KW-1185">Reference proteome</keyword>
<dbReference type="InterPro" id="IPR000160">
    <property type="entry name" value="GGDEF_dom"/>
</dbReference>
<dbReference type="SMART" id="SM00267">
    <property type="entry name" value="GGDEF"/>
    <property type="match status" value="1"/>
</dbReference>
<feature type="transmembrane region" description="Helical" evidence="2">
    <location>
        <begin position="155"/>
        <end position="178"/>
    </location>
</feature>
<accession>A0A7W7Y0T0</accession>
<dbReference type="EMBL" id="JACHHX010000013">
    <property type="protein sequence ID" value="MBB5015995.1"/>
    <property type="molecule type" value="Genomic_DNA"/>
</dbReference>
<evidence type="ECO:0000313" key="5">
    <source>
        <dbReference type="Proteomes" id="UP000519004"/>
    </source>
</evidence>
<feature type="domain" description="GGDEF" evidence="3">
    <location>
        <begin position="408"/>
        <end position="544"/>
    </location>
</feature>
<feature type="transmembrane region" description="Helical" evidence="2">
    <location>
        <begin position="342"/>
        <end position="365"/>
    </location>
</feature>
<keyword evidence="2" id="KW-0472">Membrane</keyword>
<protein>
    <recommendedName>
        <fullName evidence="1">diguanylate cyclase</fullName>
        <ecNumber evidence="1">2.7.7.65</ecNumber>
    </recommendedName>
</protein>
<dbReference type="SUPFAM" id="SSF55073">
    <property type="entry name" value="Nucleotide cyclase"/>
    <property type="match status" value="1"/>
</dbReference>
<dbReference type="Proteomes" id="UP000519004">
    <property type="component" value="Unassembled WGS sequence"/>
</dbReference>
<dbReference type="Pfam" id="PF07695">
    <property type="entry name" value="7TMR-DISM_7TM"/>
    <property type="match status" value="1"/>
</dbReference>
<feature type="transmembrane region" description="Helical" evidence="2">
    <location>
        <begin position="277"/>
        <end position="299"/>
    </location>
</feature>
<keyword evidence="2" id="KW-1133">Transmembrane helix</keyword>
<dbReference type="InterPro" id="IPR043128">
    <property type="entry name" value="Rev_trsase/Diguanyl_cyclase"/>
</dbReference>
<dbReference type="InterPro" id="IPR029787">
    <property type="entry name" value="Nucleotide_cyclase"/>
</dbReference>
<proteinExistence type="predicted"/>
<dbReference type="InterPro" id="IPR050469">
    <property type="entry name" value="Diguanylate_Cyclase"/>
</dbReference>
<dbReference type="InterPro" id="IPR011623">
    <property type="entry name" value="7TMR_DISM_rcpt_extracell_dom1"/>
</dbReference>
<feature type="transmembrane region" description="Helical" evidence="2">
    <location>
        <begin position="311"/>
        <end position="330"/>
    </location>
</feature>
<dbReference type="GO" id="GO:0005886">
    <property type="term" value="C:plasma membrane"/>
    <property type="evidence" value="ECO:0007669"/>
    <property type="project" value="TreeGrafter"/>
</dbReference>
<gene>
    <name evidence="4" type="ORF">HNQ58_001905</name>
</gene>
<dbReference type="NCBIfam" id="TIGR00254">
    <property type="entry name" value="GGDEF"/>
    <property type="match status" value="1"/>
</dbReference>
<evidence type="ECO:0000313" key="4">
    <source>
        <dbReference type="EMBL" id="MBB5015995.1"/>
    </source>
</evidence>